<feature type="domain" description="Histidine kinase" evidence="7">
    <location>
        <begin position="200"/>
        <end position="408"/>
    </location>
</feature>
<dbReference type="Pfam" id="PF00512">
    <property type="entry name" value="HisKA"/>
    <property type="match status" value="1"/>
</dbReference>
<dbReference type="InterPro" id="IPR005467">
    <property type="entry name" value="His_kinase_dom"/>
</dbReference>
<keyword evidence="5 8" id="KW-0418">Kinase</keyword>
<evidence type="ECO:0000256" key="5">
    <source>
        <dbReference type="ARBA" id="ARBA00022777"/>
    </source>
</evidence>
<name>A0ABX9KGL8_9FUSO</name>
<evidence type="ECO:0000256" key="4">
    <source>
        <dbReference type="ARBA" id="ARBA00022679"/>
    </source>
</evidence>
<gene>
    <name evidence="8" type="ORF">DYH56_09195</name>
</gene>
<proteinExistence type="predicted"/>
<dbReference type="CDD" id="cd00082">
    <property type="entry name" value="HisKA"/>
    <property type="match status" value="1"/>
</dbReference>
<dbReference type="InterPro" id="IPR003661">
    <property type="entry name" value="HisK_dim/P_dom"/>
</dbReference>
<reference evidence="8 9" key="1">
    <citation type="submission" date="2018-08" db="EMBL/GenBank/DDBJ databases">
        <title>Draft genome sequence of Psychrilyobacter sp. strain SD5 isolated from Black Sea water.</title>
        <authorList>
            <person name="Yadav S."/>
            <person name="Villanueva L."/>
            <person name="Damste J.S.S."/>
        </authorList>
    </citation>
    <scope>NUCLEOTIDE SEQUENCE [LARGE SCALE GENOMIC DNA]</scope>
    <source>
        <strain evidence="8 9">SD5</strain>
    </source>
</reference>
<dbReference type="SMART" id="SM00387">
    <property type="entry name" value="HATPase_c"/>
    <property type="match status" value="1"/>
</dbReference>
<accession>A0ABX9KGL8</accession>
<dbReference type="SUPFAM" id="SSF47384">
    <property type="entry name" value="Homodimeric domain of signal transducing histidine kinase"/>
    <property type="match status" value="1"/>
</dbReference>
<comment type="caution">
    <text evidence="8">The sequence shown here is derived from an EMBL/GenBank/DDBJ whole genome shotgun (WGS) entry which is preliminary data.</text>
</comment>
<keyword evidence="4" id="KW-0808">Transferase</keyword>
<evidence type="ECO:0000313" key="9">
    <source>
        <dbReference type="Proteomes" id="UP000263486"/>
    </source>
</evidence>
<evidence type="ECO:0000256" key="6">
    <source>
        <dbReference type="ARBA" id="ARBA00023012"/>
    </source>
</evidence>
<dbReference type="PANTHER" id="PTHR45453:SF1">
    <property type="entry name" value="PHOSPHATE REGULON SENSOR PROTEIN PHOR"/>
    <property type="match status" value="1"/>
</dbReference>
<dbReference type="PROSITE" id="PS50109">
    <property type="entry name" value="HIS_KIN"/>
    <property type="match status" value="1"/>
</dbReference>
<dbReference type="GO" id="GO:0016301">
    <property type="term" value="F:kinase activity"/>
    <property type="evidence" value="ECO:0007669"/>
    <property type="project" value="UniProtKB-KW"/>
</dbReference>
<evidence type="ECO:0000259" key="7">
    <source>
        <dbReference type="PROSITE" id="PS50109"/>
    </source>
</evidence>
<dbReference type="SUPFAM" id="SSF55874">
    <property type="entry name" value="ATPase domain of HSP90 chaperone/DNA topoisomerase II/histidine kinase"/>
    <property type="match status" value="1"/>
</dbReference>
<protein>
    <recommendedName>
        <fullName evidence="2">histidine kinase</fullName>
        <ecNumber evidence="2">2.7.13.3</ecNumber>
    </recommendedName>
</protein>
<comment type="catalytic activity">
    <reaction evidence="1">
        <text>ATP + protein L-histidine = ADP + protein N-phospho-L-histidine.</text>
        <dbReference type="EC" id="2.7.13.3"/>
    </reaction>
</comment>
<dbReference type="InterPro" id="IPR036890">
    <property type="entry name" value="HATPase_C_sf"/>
</dbReference>
<evidence type="ECO:0000256" key="2">
    <source>
        <dbReference type="ARBA" id="ARBA00012438"/>
    </source>
</evidence>
<dbReference type="InterPro" id="IPR003594">
    <property type="entry name" value="HATPase_dom"/>
</dbReference>
<sequence length="408" mass="48036">MFKNLENSSMVSYLNSLETIASTIHKEKNTEKVVFFILLNLIEKLDLGYSEGYFFKYDRWNRNLKHLNSYFDLKKLKKDEVEFISTNLEREINFYGTPIEKILNNTEIQTNLTGLDFHENYGLLNRFKHFTIIPINYENTYYGCFILDRQAKTPYELSVQEMHILELFKYNFSLYIHTRELEDFEAEDIRLKTVGSFANSIIHELRTPISSIVGFASLAKKKLHDPKKIELYLDYILKESDKVVKLCEDIGEYSSEDENVKNKSTTFYLSSLIREVIQKLNLHLKKSNIKTYMIIENDMEITFNREKVITAFYHLFKNSIENCDYNKNERFITITLSANNKNKISIKDNGVGIQKHRIEEVTIPFYSSKIYGTGLGLTIAKEVFTKLGFKFSIKSEYSKWTKIILKEE</sequence>
<dbReference type="Proteomes" id="UP000263486">
    <property type="component" value="Unassembled WGS sequence"/>
</dbReference>
<dbReference type="InterPro" id="IPR050351">
    <property type="entry name" value="BphY/WalK/GraS-like"/>
</dbReference>
<dbReference type="PANTHER" id="PTHR45453">
    <property type="entry name" value="PHOSPHATE REGULON SENSOR PROTEIN PHOR"/>
    <property type="match status" value="1"/>
</dbReference>
<dbReference type="CDD" id="cd00075">
    <property type="entry name" value="HATPase"/>
    <property type="match status" value="1"/>
</dbReference>
<dbReference type="Gene3D" id="1.10.287.130">
    <property type="match status" value="1"/>
</dbReference>
<evidence type="ECO:0000256" key="1">
    <source>
        <dbReference type="ARBA" id="ARBA00000085"/>
    </source>
</evidence>
<keyword evidence="9" id="KW-1185">Reference proteome</keyword>
<dbReference type="Pfam" id="PF02518">
    <property type="entry name" value="HATPase_c"/>
    <property type="match status" value="1"/>
</dbReference>
<evidence type="ECO:0000313" key="8">
    <source>
        <dbReference type="EMBL" id="REI40833.1"/>
    </source>
</evidence>
<keyword evidence="6" id="KW-0902">Two-component regulatory system</keyword>
<dbReference type="EC" id="2.7.13.3" evidence="2"/>
<evidence type="ECO:0000256" key="3">
    <source>
        <dbReference type="ARBA" id="ARBA00022553"/>
    </source>
</evidence>
<dbReference type="InterPro" id="IPR036097">
    <property type="entry name" value="HisK_dim/P_sf"/>
</dbReference>
<organism evidence="8 9">
    <name type="scientific">Psychrilyobacter piezotolerans</name>
    <dbReference type="NCBI Taxonomy" id="2293438"/>
    <lineage>
        <taxon>Bacteria</taxon>
        <taxon>Fusobacteriati</taxon>
        <taxon>Fusobacteriota</taxon>
        <taxon>Fusobacteriia</taxon>
        <taxon>Fusobacteriales</taxon>
        <taxon>Fusobacteriaceae</taxon>
        <taxon>Psychrilyobacter</taxon>
    </lineage>
</organism>
<dbReference type="EMBL" id="QUAJ01000015">
    <property type="protein sequence ID" value="REI40833.1"/>
    <property type="molecule type" value="Genomic_DNA"/>
</dbReference>
<keyword evidence="3" id="KW-0597">Phosphoprotein</keyword>
<dbReference type="SMART" id="SM00388">
    <property type="entry name" value="HisKA"/>
    <property type="match status" value="1"/>
</dbReference>
<dbReference type="Gene3D" id="3.30.565.10">
    <property type="entry name" value="Histidine kinase-like ATPase, C-terminal domain"/>
    <property type="match status" value="1"/>
</dbReference>
<dbReference type="RefSeq" id="WP_114642572.1">
    <property type="nucleotide sequence ID" value="NZ_JAACIO010000016.1"/>
</dbReference>